<name>A0A1F7WIM0_9BACT</name>
<sequence length="105" mass="11774">MTIERIPEVSQYPEEVEVPPQLFQQGIRAVEREFKTPVMDDHGQPMVVSPAMQKISITLPAAQGQLLAWAKGPISDSLTWFAAFWLRMIKKAVYFGWNLISGGGN</sequence>
<accession>A0A1F7WIM0</accession>
<comment type="caution">
    <text evidence="1">The sequence shown here is derived from an EMBL/GenBank/DDBJ whole genome shotgun (WGS) entry which is preliminary data.</text>
</comment>
<dbReference type="Proteomes" id="UP000176198">
    <property type="component" value="Unassembled WGS sequence"/>
</dbReference>
<organism evidence="1 2">
    <name type="scientific">Candidatus Woesebacteria bacterium GWA1_41_8</name>
    <dbReference type="NCBI Taxonomy" id="1802471"/>
    <lineage>
        <taxon>Bacteria</taxon>
        <taxon>Candidatus Woeseibacteriota</taxon>
    </lineage>
</organism>
<reference evidence="1 2" key="1">
    <citation type="journal article" date="2016" name="Nat. Commun.">
        <title>Thousands of microbial genomes shed light on interconnected biogeochemical processes in an aquifer system.</title>
        <authorList>
            <person name="Anantharaman K."/>
            <person name="Brown C.T."/>
            <person name="Hug L.A."/>
            <person name="Sharon I."/>
            <person name="Castelle C.J."/>
            <person name="Probst A.J."/>
            <person name="Thomas B.C."/>
            <person name="Singh A."/>
            <person name="Wilkins M.J."/>
            <person name="Karaoz U."/>
            <person name="Brodie E.L."/>
            <person name="Williams K.H."/>
            <person name="Hubbard S.S."/>
            <person name="Banfield J.F."/>
        </authorList>
    </citation>
    <scope>NUCLEOTIDE SEQUENCE [LARGE SCALE GENOMIC DNA]</scope>
</reference>
<gene>
    <name evidence="1" type="ORF">A2115_01965</name>
</gene>
<dbReference type="AlphaFoldDB" id="A0A1F7WIM0"/>
<protein>
    <submittedName>
        <fullName evidence="1">Uncharacterized protein</fullName>
    </submittedName>
</protein>
<evidence type="ECO:0000313" key="1">
    <source>
        <dbReference type="EMBL" id="OGM02249.1"/>
    </source>
</evidence>
<dbReference type="EMBL" id="MGFJ01000027">
    <property type="protein sequence ID" value="OGM02249.1"/>
    <property type="molecule type" value="Genomic_DNA"/>
</dbReference>
<evidence type="ECO:0000313" key="2">
    <source>
        <dbReference type="Proteomes" id="UP000176198"/>
    </source>
</evidence>
<proteinExistence type="predicted"/>